<dbReference type="EMBL" id="KZ613746">
    <property type="protein sequence ID" value="PMD65670.1"/>
    <property type="molecule type" value="Genomic_DNA"/>
</dbReference>
<evidence type="ECO:0000313" key="1">
    <source>
        <dbReference type="EMBL" id="PMD65670.1"/>
    </source>
</evidence>
<dbReference type="InParanoid" id="A0A2J6TRM1"/>
<organism evidence="1 2">
    <name type="scientific">Hyaloscypha bicolor E</name>
    <dbReference type="NCBI Taxonomy" id="1095630"/>
    <lineage>
        <taxon>Eukaryota</taxon>
        <taxon>Fungi</taxon>
        <taxon>Dikarya</taxon>
        <taxon>Ascomycota</taxon>
        <taxon>Pezizomycotina</taxon>
        <taxon>Leotiomycetes</taxon>
        <taxon>Helotiales</taxon>
        <taxon>Hyaloscyphaceae</taxon>
        <taxon>Hyaloscypha</taxon>
        <taxon>Hyaloscypha bicolor</taxon>
    </lineage>
</organism>
<accession>A0A2J6TRM1</accession>
<protein>
    <submittedName>
        <fullName evidence="1">Uncharacterized protein</fullName>
    </submittedName>
</protein>
<name>A0A2J6TRM1_9HELO</name>
<gene>
    <name evidence="1" type="ORF">K444DRAFT_184765</name>
</gene>
<evidence type="ECO:0000313" key="2">
    <source>
        <dbReference type="Proteomes" id="UP000235371"/>
    </source>
</evidence>
<dbReference type="Proteomes" id="UP000235371">
    <property type="component" value="Unassembled WGS sequence"/>
</dbReference>
<sequence>MVTCLNLPLLSQQTMKKGKGKEEKIEYTFLPQILRSVKSKKLFLRELPSVDMALRFRCPRLTIVDTRSYRHGRSWCVCKTNLNHPNGSWDRLFHSSRVQKCIVSGLLSALISLRSRLVPRWPDSRGWRFPDSNVSHPNFKEKRFILPTNNCREVSTMCIRAMDSTRGWMHPACL</sequence>
<dbReference type="AlphaFoldDB" id="A0A2J6TRM1"/>
<dbReference type="RefSeq" id="XP_024742574.1">
    <property type="nucleotide sequence ID" value="XM_024870863.1"/>
</dbReference>
<keyword evidence="2" id="KW-1185">Reference proteome</keyword>
<dbReference type="GeneID" id="36578945"/>
<proteinExistence type="predicted"/>
<reference evidence="1 2" key="1">
    <citation type="submission" date="2016-04" db="EMBL/GenBank/DDBJ databases">
        <title>A degradative enzymes factory behind the ericoid mycorrhizal symbiosis.</title>
        <authorList>
            <consortium name="DOE Joint Genome Institute"/>
            <person name="Martino E."/>
            <person name="Morin E."/>
            <person name="Grelet G."/>
            <person name="Kuo A."/>
            <person name="Kohler A."/>
            <person name="Daghino S."/>
            <person name="Barry K."/>
            <person name="Choi C."/>
            <person name="Cichocki N."/>
            <person name="Clum A."/>
            <person name="Copeland A."/>
            <person name="Hainaut M."/>
            <person name="Haridas S."/>
            <person name="Labutti K."/>
            <person name="Lindquist E."/>
            <person name="Lipzen A."/>
            <person name="Khouja H.-R."/>
            <person name="Murat C."/>
            <person name="Ohm R."/>
            <person name="Olson A."/>
            <person name="Spatafora J."/>
            <person name="Veneault-Fourrey C."/>
            <person name="Henrissat B."/>
            <person name="Grigoriev I."/>
            <person name="Martin F."/>
            <person name="Perotto S."/>
        </authorList>
    </citation>
    <scope>NUCLEOTIDE SEQUENCE [LARGE SCALE GENOMIC DNA]</scope>
    <source>
        <strain evidence="1 2">E</strain>
    </source>
</reference>